<evidence type="ECO:0000313" key="3">
    <source>
        <dbReference type="Proteomes" id="UP000018851"/>
    </source>
</evidence>
<dbReference type="STRING" id="1123269.NX02_22300"/>
<proteinExistence type="predicted"/>
<reference evidence="2 3" key="1">
    <citation type="submission" date="2013-07" db="EMBL/GenBank/DDBJ databases">
        <title>Completed genome of Sphingomonas sanxanigenens NX02.</title>
        <authorList>
            <person name="Ma T."/>
            <person name="Huang H."/>
            <person name="Wu M."/>
            <person name="Li X."/>
            <person name="Li G."/>
        </authorList>
    </citation>
    <scope>NUCLEOTIDE SEQUENCE [LARGE SCALE GENOMIC DNA]</scope>
    <source>
        <strain evidence="2 3">NX02</strain>
    </source>
</reference>
<feature type="chain" id="PRO_5004785443" description="Lipoprotein" evidence="1">
    <location>
        <begin position="26"/>
        <end position="276"/>
    </location>
</feature>
<dbReference type="eggNOG" id="ENOG5032TJS">
    <property type="taxonomic scope" value="Bacteria"/>
</dbReference>
<dbReference type="AlphaFoldDB" id="W0AG51"/>
<sequence>MARVAAVLLAPLLLAACFFSPGKFAADLDVARDGRFDFAYKGEIVIVGYRDPMRDFPAQGDKELLNEIGECFEESGKPKPTCSAEEQARLKAQAESRQANERSEDTREFEALRQTLGFDPSDEKAVAAFAARLKGQNGWKDVSYKGNGVFAVDYAISGTLDRDFVWPVFPGAAGVVPFVVAQRQADGRIRVRAPGFGGFGGMNSSGPMTSAMIGMASKAEEGGPAPDGLFTIVTGAEVLANNNEDGWAPDAKGRRIVWKVGPSSAAVPEALLEVRR</sequence>
<dbReference type="PROSITE" id="PS51257">
    <property type="entry name" value="PROKAR_LIPOPROTEIN"/>
    <property type="match status" value="1"/>
</dbReference>
<organism evidence="2 3">
    <name type="scientific">Sphingomonas sanxanigenens DSM 19645 = NX02</name>
    <dbReference type="NCBI Taxonomy" id="1123269"/>
    <lineage>
        <taxon>Bacteria</taxon>
        <taxon>Pseudomonadati</taxon>
        <taxon>Pseudomonadota</taxon>
        <taxon>Alphaproteobacteria</taxon>
        <taxon>Sphingomonadales</taxon>
        <taxon>Sphingomonadaceae</taxon>
        <taxon>Sphingomonas</taxon>
    </lineage>
</organism>
<keyword evidence="1" id="KW-0732">Signal</keyword>
<protein>
    <recommendedName>
        <fullName evidence="4">Lipoprotein</fullName>
    </recommendedName>
</protein>
<dbReference type="KEGG" id="ssan:NX02_22300"/>
<accession>W0AG51</accession>
<evidence type="ECO:0000313" key="2">
    <source>
        <dbReference type="EMBL" id="AHE56081.1"/>
    </source>
</evidence>
<dbReference type="EMBL" id="CP006644">
    <property type="protein sequence ID" value="AHE56081.1"/>
    <property type="molecule type" value="Genomic_DNA"/>
</dbReference>
<gene>
    <name evidence="2" type="ORF">NX02_22300</name>
</gene>
<dbReference type="PATRIC" id="fig|1123269.5.peg.4359"/>
<name>W0AG51_9SPHN</name>
<evidence type="ECO:0008006" key="4">
    <source>
        <dbReference type="Google" id="ProtNLM"/>
    </source>
</evidence>
<evidence type="ECO:0000256" key="1">
    <source>
        <dbReference type="SAM" id="SignalP"/>
    </source>
</evidence>
<feature type="signal peptide" evidence="1">
    <location>
        <begin position="1"/>
        <end position="25"/>
    </location>
</feature>
<dbReference type="HOGENOM" id="CLU_1115206_0_0_5"/>
<dbReference type="Proteomes" id="UP000018851">
    <property type="component" value="Chromosome"/>
</dbReference>
<keyword evidence="3" id="KW-1185">Reference proteome</keyword>